<feature type="signal peptide" evidence="1">
    <location>
        <begin position="1"/>
        <end position="20"/>
    </location>
</feature>
<organism evidence="3 4">
    <name type="scientific">Mycena albidolilacea</name>
    <dbReference type="NCBI Taxonomy" id="1033008"/>
    <lineage>
        <taxon>Eukaryota</taxon>
        <taxon>Fungi</taxon>
        <taxon>Dikarya</taxon>
        <taxon>Basidiomycota</taxon>
        <taxon>Agaricomycotina</taxon>
        <taxon>Agaricomycetes</taxon>
        <taxon>Agaricomycetidae</taxon>
        <taxon>Agaricales</taxon>
        <taxon>Marasmiineae</taxon>
        <taxon>Mycenaceae</taxon>
        <taxon>Mycena</taxon>
    </lineage>
</organism>
<gene>
    <name evidence="3" type="ORF">DFH08DRAFT_1075223</name>
</gene>
<evidence type="ECO:0000313" key="4">
    <source>
        <dbReference type="Proteomes" id="UP001218218"/>
    </source>
</evidence>
<name>A0AAD7EZ23_9AGAR</name>
<comment type="caution">
    <text evidence="3">The sequence shown here is derived from an EMBL/GenBank/DDBJ whole genome shotgun (WGS) entry which is preliminary data.</text>
</comment>
<feature type="domain" description="Endo-1,3(4)-beta-glucanase 1 carbohydrate binding" evidence="2">
    <location>
        <begin position="86"/>
        <end position="129"/>
    </location>
</feature>
<evidence type="ECO:0000256" key="1">
    <source>
        <dbReference type="SAM" id="SignalP"/>
    </source>
</evidence>
<proteinExistence type="predicted"/>
<protein>
    <recommendedName>
        <fullName evidence="2">Endo-1,3(4)-beta-glucanase 1 carbohydrate binding domain-containing protein</fullName>
    </recommendedName>
</protein>
<keyword evidence="1" id="KW-0732">Signal</keyword>
<dbReference type="AlphaFoldDB" id="A0AAD7EZ23"/>
<dbReference type="InterPro" id="IPR018909">
    <property type="entry name" value="Eng1_septum"/>
</dbReference>
<feature type="domain" description="Endo-1,3(4)-beta-glucanase 1 carbohydrate binding" evidence="2">
    <location>
        <begin position="26"/>
        <end position="73"/>
    </location>
</feature>
<dbReference type="PROSITE" id="PS51257">
    <property type="entry name" value="PROKAR_LIPOPROTEIN"/>
    <property type="match status" value="1"/>
</dbReference>
<dbReference type="Proteomes" id="UP001218218">
    <property type="component" value="Unassembled WGS sequence"/>
</dbReference>
<feature type="chain" id="PRO_5042168717" description="Endo-1,3(4)-beta-glucanase 1 carbohydrate binding domain-containing protein" evidence="1">
    <location>
        <begin position="21"/>
        <end position="192"/>
    </location>
</feature>
<dbReference type="EMBL" id="JARIHO010000006">
    <property type="protein sequence ID" value="KAJ7359907.1"/>
    <property type="molecule type" value="Genomic_DNA"/>
</dbReference>
<sequence length="192" mass="20460">MARILSVVFIALAACSIVATEDLLSCSGSRYFPSQYTCYDDTQLCPILNGTMTLPCGLACYDPNQYSCSDLTLEFYNPNGSNALNECGFSQYDPSKAVCFDGFFLCPRMGTVTLKCGATCYTPSNHYCALAQVFPIGTPQPTCVGEGGPNEDCVADGCEPLPCCPGLIAVASKCRSLCDFNPNGPNCTPLPR</sequence>
<dbReference type="GO" id="GO:0030246">
    <property type="term" value="F:carbohydrate binding"/>
    <property type="evidence" value="ECO:0007669"/>
    <property type="project" value="InterPro"/>
</dbReference>
<dbReference type="Pfam" id="PF10645">
    <property type="entry name" value="Carb_bind"/>
    <property type="match status" value="2"/>
</dbReference>
<evidence type="ECO:0000259" key="2">
    <source>
        <dbReference type="Pfam" id="PF10645"/>
    </source>
</evidence>
<keyword evidence="4" id="KW-1185">Reference proteome</keyword>
<evidence type="ECO:0000313" key="3">
    <source>
        <dbReference type="EMBL" id="KAJ7359907.1"/>
    </source>
</evidence>
<reference evidence="3" key="1">
    <citation type="submission" date="2023-03" db="EMBL/GenBank/DDBJ databases">
        <title>Massive genome expansion in bonnet fungi (Mycena s.s.) driven by repeated elements and novel gene families across ecological guilds.</title>
        <authorList>
            <consortium name="Lawrence Berkeley National Laboratory"/>
            <person name="Harder C.B."/>
            <person name="Miyauchi S."/>
            <person name="Viragh M."/>
            <person name="Kuo A."/>
            <person name="Thoen E."/>
            <person name="Andreopoulos B."/>
            <person name="Lu D."/>
            <person name="Skrede I."/>
            <person name="Drula E."/>
            <person name="Henrissat B."/>
            <person name="Morin E."/>
            <person name="Kohler A."/>
            <person name="Barry K."/>
            <person name="LaButti K."/>
            <person name="Morin E."/>
            <person name="Salamov A."/>
            <person name="Lipzen A."/>
            <person name="Mereny Z."/>
            <person name="Hegedus B."/>
            <person name="Baldrian P."/>
            <person name="Stursova M."/>
            <person name="Weitz H."/>
            <person name="Taylor A."/>
            <person name="Grigoriev I.V."/>
            <person name="Nagy L.G."/>
            <person name="Martin F."/>
            <person name="Kauserud H."/>
        </authorList>
    </citation>
    <scope>NUCLEOTIDE SEQUENCE</scope>
    <source>
        <strain evidence="3">CBHHK002</strain>
    </source>
</reference>
<accession>A0AAD7EZ23</accession>